<dbReference type="RefSeq" id="WP_380081064.1">
    <property type="nucleotide sequence ID" value="NZ_JBHRZF010000231.1"/>
</dbReference>
<evidence type="ECO:0000313" key="7">
    <source>
        <dbReference type="Proteomes" id="UP001595748"/>
    </source>
</evidence>
<keyword evidence="4 5" id="KW-0472">Membrane</keyword>
<dbReference type="Proteomes" id="UP001595748">
    <property type="component" value="Unassembled WGS sequence"/>
</dbReference>
<dbReference type="PANTHER" id="PTHR33514">
    <property type="entry name" value="PROTEIN ABCI12, CHLOROPLASTIC"/>
    <property type="match status" value="1"/>
</dbReference>
<comment type="caution">
    <text evidence="6">The sequence shown here is derived from an EMBL/GenBank/DDBJ whole genome shotgun (WGS) entry which is preliminary data.</text>
</comment>
<keyword evidence="2 5" id="KW-0812">Transmembrane</keyword>
<evidence type="ECO:0000313" key="6">
    <source>
        <dbReference type="EMBL" id="MFC3863129.1"/>
    </source>
</evidence>
<organism evidence="6 7">
    <name type="scientific">Deinococcus antarcticus</name>
    <dbReference type="NCBI Taxonomy" id="1298767"/>
    <lineage>
        <taxon>Bacteria</taxon>
        <taxon>Thermotogati</taxon>
        <taxon>Deinococcota</taxon>
        <taxon>Deinococci</taxon>
        <taxon>Deinococcales</taxon>
        <taxon>Deinococcaceae</taxon>
        <taxon>Deinococcus</taxon>
    </lineage>
</organism>
<dbReference type="PANTHER" id="PTHR33514:SF13">
    <property type="entry name" value="PROTEIN ABCI12, CHLOROPLASTIC"/>
    <property type="match status" value="1"/>
</dbReference>
<keyword evidence="3 5" id="KW-1133">Transmembrane helix</keyword>
<gene>
    <name evidence="6" type="ORF">ACFOPQ_20415</name>
</gene>
<evidence type="ECO:0000256" key="3">
    <source>
        <dbReference type="ARBA" id="ARBA00022989"/>
    </source>
</evidence>
<protein>
    <submittedName>
        <fullName evidence="6">Energy-coupling factor transporter transmembrane component T family protein</fullName>
    </submittedName>
</protein>
<feature type="transmembrane region" description="Helical" evidence="5">
    <location>
        <begin position="40"/>
        <end position="57"/>
    </location>
</feature>
<feature type="transmembrane region" description="Helical" evidence="5">
    <location>
        <begin position="69"/>
        <end position="85"/>
    </location>
</feature>
<dbReference type="EMBL" id="JBHRZF010000231">
    <property type="protein sequence ID" value="MFC3863129.1"/>
    <property type="molecule type" value="Genomic_DNA"/>
</dbReference>
<name>A0ABV8ACE5_9DEIO</name>
<dbReference type="InterPro" id="IPR003339">
    <property type="entry name" value="ABC/ECF_trnsptr_transmembrane"/>
</dbReference>
<dbReference type="Pfam" id="PF02361">
    <property type="entry name" value="CbiQ"/>
    <property type="match status" value="1"/>
</dbReference>
<evidence type="ECO:0000256" key="5">
    <source>
        <dbReference type="SAM" id="Phobius"/>
    </source>
</evidence>
<proteinExistence type="predicted"/>
<dbReference type="CDD" id="cd16914">
    <property type="entry name" value="EcfT"/>
    <property type="match status" value="1"/>
</dbReference>
<reference evidence="7" key="1">
    <citation type="journal article" date="2019" name="Int. J. Syst. Evol. Microbiol.">
        <title>The Global Catalogue of Microorganisms (GCM) 10K type strain sequencing project: providing services to taxonomists for standard genome sequencing and annotation.</title>
        <authorList>
            <consortium name="The Broad Institute Genomics Platform"/>
            <consortium name="The Broad Institute Genome Sequencing Center for Infectious Disease"/>
            <person name="Wu L."/>
            <person name="Ma J."/>
        </authorList>
    </citation>
    <scope>NUCLEOTIDE SEQUENCE [LARGE SCALE GENOMIC DNA]</scope>
    <source>
        <strain evidence="7">CCTCC AB 2013263</strain>
    </source>
</reference>
<sequence length="197" mass="21451">MIGLYVQRESALHHLSAGWKLIVLLLAGILVFTITDWRMLLALLAGVLALYGLARLGAQATWAQVRPSLWLLLFFLVFQGLLTGWEAGVITVLRFGVMILLGSLVTLTTRTSELLATLERATLPLARVGVNPAKVSLAISLTLRFIPVVVQTVRDVQDAQRARGIEKNAVALAVPVIIRTLKMADDVADAIDARSFD</sequence>
<comment type="subcellular location">
    <subcellularLocation>
        <location evidence="1">Membrane</location>
        <topology evidence="1">Multi-pass membrane protein</topology>
    </subcellularLocation>
</comment>
<keyword evidence="7" id="KW-1185">Reference proteome</keyword>
<evidence type="ECO:0000256" key="4">
    <source>
        <dbReference type="ARBA" id="ARBA00023136"/>
    </source>
</evidence>
<evidence type="ECO:0000256" key="1">
    <source>
        <dbReference type="ARBA" id="ARBA00004141"/>
    </source>
</evidence>
<accession>A0ABV8ACE5</accession>
<evidence type="ECO:0000256" key="2">
    <source>
        <dbReference type="ARBA" id="ARBA00022692"/>
    </source>
</evidence>
<feature type="transmembrane region" description="Helical" evidence="5">
    <location>
        <begin position="12"/>
        <end position="34"/>
    </location>
</feature>